<evidence type="ECO:0000313" key="4">
    <source>
        <dbReference type="Proteomes" id="UP000800235"/>
    </source>
</evidence>
<dbReference type="Proteomes" id="UP000800235">
    <property type="component" value="Unassembled WGS sequence"/>
</dbReference>
<keyword evidence="2" id="KW-1133">Transmembrane helix</keyword>
<protein>
    <submittedName>
        <fullName evidence="3">Uncharacterized protein</fullName>
    </submittedName>
</protein>
<gene>
    <name evidence="3" type="ORF">EJ08DRAFT_332050</name>
</gene>
<name>A0A9P4TWL9_9PEZI</name>
<feature type="transmembrane region" description="Helical" evidence="2">
    <location>
        <begin position="12"/>
        <end position="34"/>
    </location>
</feature>
<dbReference type="AlphaFoldDB" id="A0A9P4TWL9"/>
<evidence type="ECO:0000256" key="1">
    <source>
        <dbReference type="SAM" id="MobiDB-lite"/>
    </source>
</evidence>
<organism evidence="3 4">
    <name type="scientific">Tothia fuscella</name>
    <dbReference type="NCBI Taxonomy" id="1048955"/>
    <lineage>
        <taxon>Eukaryota</taxon>
        <taxon>Fungi</taxon>
        <taxon>Dikarya</taxon>
        <taxon>Ascomycota</taxon>
        <taxon>Pezizomycotina</taxon>
        <taxon>Dothideomycetes</taxon>
        <taxon>Pleosporomycetidae</taxon>
        <taxon>Venturiales</taxon>
        <taxon>Cylindrosympodiaceae</taxon>
        <taxon>Tothia</taxon>
    </lineage>
</organism>
<keyword evidence="4" id="KW-1185">Reference proteome</keyword>
<dbReference type="OrthoDB" id="4148767at2759"/>
<evidence type="ECO:0000256" key="2">
    <source>
        <dbReference type="SAM" id="Phobius"/>
    </source>
</evidence>
<proteinExistence type="predicted"/>
<feature type="region of interest" description="Disordered" evidence="1">
    <location>
        <begin position="69"/>
        <end position="99"/>
    </location>
</feature>
<keyword evidence="2" id="KW-0812">Transmembrane</keyword>
<accession>A0A9P4TWL9</accession>
<sequence length="235" mass="27365">MGVALSTNSTLAPISLASTVIGFISFTFTVATALRVFWANFQTFVGASSEIEEVLTNLRQSLYEERRHLRKARRSRRRRHNSKRPCYGYGNEKDRDEGGVSPEAALEAMQSAVKLMISGFRAYEKPFVRPAYHLTRDGYHSGGEEEGADYYHCEDRYMAVGWMERYLWLRRKSNFIALSEGINRIETRRIGMQVHEMSMLIHDMSRHFNDFDERFDAIDRLEHRISRVVGIRRIE</sequence>
<dbReference type="EMBL" id="MU007057">
    <property type="protein sequence ID" value="KAF2427786.1"/>
    <property type="molecule type" value="Genomic_DNA"/>
</dbReference>
<evidence type="ECO:0000313" key="3">
    <source>
        <dbReference type="EMBL" id="KAF2427786.1"/>
    </source>
</evidence>
<comment type="caution">
    <text evidence="3">The sequence shown here is derived from an EMBL/GenBank/DDBJ whole genome shotgun (WGS) entry which is preliminary data.</text>
</comment>
<reference evidence="3" key="1">
    <citation type="journal article" date="2020" name="Stud. Mycol.">
        <title>101 Dothideomycetes genomes: a test case for predicting lifestyles and emergence of pathogens.</title>
        <authorList>
            <person name="Haridas S."/>
            <person name="Albert R."/>
            <person name="Binder M."/>
            <person name="Bloem J."/>
            <person name="Labutti K."/>
            <person name="Salamov A."/>
            <person name="Andreopoulos B."/>
            <person name="Baker S."/>
            <person name="Barry K."/>
            <person name="Bills G."/>
            <person name="Bluhm B."/>
            <person name="Cannon C."/>
            <person name="Castanera R."/>
            <person name="Culley D."/>
            <person name="Daum C."/>
            <person name="Ezra D."/>
            <person name="Gonzalez J."/>
            <person name="Henrissat B."/>
            <person name="Kuo A."/>
            <person name="Liang C."/>
            <person name="Lipzen A."/>
            <person name="Lutzoni F."/>
            <person name="Magnuson J."/>
            <person name="Mondo S."/>
            <person name="Nolan M."/>
            <person name="Ohm R."/>
            <person name="Pangilinan J."/>
            <person name="Park H.-J."/>
            <person name="Ramirez L."/>
            <person name="Alfaro M."/>
            <person name="Sun H."/>
            <person name="Tritt A."/>
            <person name="Yoshinaga Y."/>
            <person name="Zwiers L.-H."/>
            <person name="Turgeon B."/>
            <person name="Goodwin S."/>
            <person name="Spatafora J."/>
            <person name="Crous P."/>
            <person name="Grigoriev I."/>
        </authorList>
    </citation>
    <scope>NUCLEOTIDE SEQUENCE</scope>
    <source>
        <strain evidence="3">CBS 130266</strain>
    </source>
</reference>
<feature type="compositionally biased region" description="Basic residues" evidence="1">
    <location>
        <begin position="69"/>
        <end position="83"/>
    </location>
</feature>
<keyword evidence="2" id="KW-0472">Membrane</keyword>